<evidence type="ECO:0000313" key="3">
    <source>
        <dbReference type="EMBL" id="KPP92857.1"/>
    </source>
</evidence>
<name>A0A0N8K7W3_9RHOB</name>
<dbReference type="SUPFAM" id="SSF52172">
    <property type="entry name" value="CheY-like"/>
    <property type="match status" value="1"/>
</dbReference>
<dbReference type="InterPro" id="IPR011006">
    <property type="entry name" value="CheY-like_superfamily"/>
</dbReference>
<evidence type="ECO:0000256" key="1">
    <source>
        <dbReference type="SAM" id="Phobius"/>
    </source>
</evidence>
<proteinExistence type="predicted"/>
<dbReference type="Proteomes" id="UP000182045">
    <property type="component" value="Unassembled WGS sequence"/>
</dbReference>
<accession>A0A0N8K7W3</accession>
<keyword evidence="5" id="KW-1185">Reference proteome</keyword>
<keyword evidence="1" id="KW-0472">Membrane</keyword>
<dbReference type="Proteomes" id="UP000050413">
    <property type="component" value="Unassembled WGS sequence"/>
</dbReference>
<reference evidence="2 5" key="2">
    <citation type="submission" date="2016-01" db="EMBL/GenBank/DDBJ databases">
        <authorList>
            <person name="Varghese N."/>
        </authorList>
    </citation>
    <scope>NUCLEOTIDE SEQUENCE [LARGE SCALE GENOMIC DNA]</scope>
    <source>
        <strain evidence="2 5">HL-91</strain>
    </source>
</reference>
<feature type="transmembrane region" description="Helical" evidence="1">
    <location>
        <begin position="30"/>
        <end position="54"/>
    </location>
</feature>
<dbReference type="STRING" id="1666912.Ga0058931_0776"/>
<keyword evidence="1" id="KW-1133">Transmembrane helix</keyword>
<evidence type="ECO:0008006" key="6">
    <source>
        <dbReference type="Google" id="ProtNLM"/>
    </source>
</evidence>
<reference evidence="3 4" key="1">
    <citation type="submission" date="2015-09" db="EMBL/GenBank/DDBJ databases">
        <title>Identification and resolution of microdiversity through metagenomic sequencing of parallel consortia.</title>
        <authorList>
            <person name="Nelson W.C."/>
            <person name="Romine M.F."/>
            <person name="Lindemann S.R."/>
        </authorList>
    </citation>
    <scope>NUCLEOTIDE SEQUENCE [LARGE SCALE GENOMIC DNA]</scope>
    <source>
        <strain evidence="3">HL-91</strain>
    </source>
</reference>
<dbReference type="EMBL" id="LJSG01000011">
    <property type="protein sequence ID" value="KPP92857.1"/>
    <property type="molecule type" value="Genomic_DNA"/>
</dbReference>
<keyword evidence="1" id="KW-0812">Transmembrane</keyword>
<evidence type="ECO:0000313" key="4">
    <source>
        <dbReference type="Proteomes" id="UP000050413"/>
    </source>
</evidence>
<evidence type="ECO:0000313" key="5">
    <source>
        <dbReference type="Proteomes" id="UP000182045"/>
    </source>
</evidence>
<sequence>MPHSQRIYLAPTTTSGFSKNHEAGKKRPNFAFIAVLLTGPTALIVLPVFLLSGYTLVQSVPITILVQFAVFLGVLGIGLCRSPGVAKTHETATLTQDVNLPDCKIWPACTDNEDGHPPPCVALIASAGNQSRQIAVDLAQQGYSAYQTQDADAMLKAVLACAPEWDFLIFDLDLTDDLDQCVDELVAFRKACPKIPILLLSGSVQQDEFSDHRRAIGDATLRKPIARNRLFTGIEAMRENSAARGGI</sequence>
<dbReference type="AlphaFoldDB" id="A0A0N8K7W3"/>
<comment type="caution">
    <text evidence="3">The sequence shown here is derived from an EMBL/GenBank/DDBJ whole genome shotgun (WGS) entry which is preliminary data.</text>
</comment>
<organism evidence="3 4">
    <name type="scientific">Roseibaca calidilacus</name>
    <dbReference type="NCBI Taxonomy" id="1666912"/>
    <lineage>
        <taxon>Bacteria</taxon>
        <taxon>Pseudomonadati</taxon>
        <taxon>Pseudomonadota</taxon>
        <taxon>Alphaproteobacteria</taxon>
        <taxon>Rhodobacterales</taxon>
        <taxon>Paracoccaceae</taxon>
        <taxon>Roseinatronobacter</taxon>
    </lineage>
</organism>
<protein>
    <recommendedName>
        <fullName evidence="6">Response regulatory domain-containing protein</fullName>
    </recommendedName>
</protein>
<evidence type="ECO:0000313" key="2">
    <source>
        <dbReference type="EMBL" id="CUX80071.1"/>
    </source>
</evidence>
<feature type="transmembrane region" description="Helical" evidence="1">
    <location>
        <begin position="60"/>
        <end position="80"/>
    </location>
</feature>
<dbReference type="EMBL" id="FBYC01000004">
    <property type="protein sequence ID" value="CUX80071.1"/>
    <property type="molecule type" value="Genomic_DNA"/>
</dbReference>
<gene>
    <name evidence="2" type="ORF">Ga0058931_0776</name>
    <name evidence="3" type="ORF">HLUCCA05_10710</name>
</gene>
<dbReference type="Gene3D" id="3.40.50.2300">
    <property type="match status" value="1"/>
</dbReference>